<dbReference type="GO" id="GO:0072344">
    <property type="term" value="P:rescue of stalled ribosome"/>
    <property type="evidence" value="ECO:0007669"/>
    <property type="project" value="TreeGrafter"/>
</dbReference>
<organism evidence="5">
    <name type="scientific">freshwater metagenome</name>
    <dbReference type="NCBI Taxonomy" id="449393"/>
    <lineage>
        <taxon>unclassified sequences</taxon>
        <taxon>metagenomes</taxon>
        <taxon>ecological metagenomes</taxon>
    </lineage>
</organism>
<sequence>MRHNGNVKTTRGIEIPDDAIEWTFARSAGAGGQHVNKVSSKATLTVLTASLSGSVVKCERLIAAFGEQISVTCQETRSQWRNRELCIAKLIEMIDIAAAPPAPPRRKTKPSRGAIERRLSSKKKDSDKKAGRRGDW</sequence>
<dbReference type="EMBL" id="CAFBMF010000181">
    <property type="protein sequence ID" value="CAB4914939.1"/>
    <property type="molecule type" value="Genomic_DNA"/>
</dbReference>
<evidence type="ECO:0000313" key="9">
    <source>
        <dbReference type="EMBL" id="CAB5037004.1"/>
    </source>
</evidence>
<dbReference type="EMBL" id="CAFBPS010000189">
    <property type="protein sequence ID" value="CAB5037004.1"/>
    <property type="molecule type" value="Genomic_DNA"/>
</dbReference>
<gene>
    <name evidence="4" type="ORF">UFOPK2658_00620</name>
    <name evidence="5" type="ORF">UFOPK2880_01324</name>
    <name evidence="6" type="ORF">UFOPK3004_02007</name>
    <name evidence="7" type="ORF">UFOPK3304_01906</name>
    <name evidence="8" type="ORF">UFOPK3494_01757</name>
    <name evidence="9" type="ORF">UFOPK4134_01697</name>
</gene>
<reference evidence="5" key="1">
    <citation type="submission" date="2020-05" db="EMBL/GenBank/DDBJ databases">
        <authorList>
            <person name="Chiriac C."/>
            <person name="Salcher M."/>
            <person name="Ghai R."/>
            <person name="Kavagutti S V."/>
        </authorList>
    </citation>
    <scope>NUCLEOTIDE SEQUENCE</scope>
</reference>
<dbReference type="GO" id="GO:0004045">
    <property type="term" value="F:peptidyl-tRNA hydrolase activity"/>
    <property type="evidence" value="ECO:0007669"/>
    <property type="project" value="TreeGrafter"/>
</dbReference>
<evidence type="ECO:0000313" key="8">
    <source>
        <dbReference type="EMBL" id="CAB4914939.1"/>
    </source>
</evidence>
<evidence type="ECO:0000313" key="4">
    <source>
        <dbReference type="EMBL" id="CAB4714685.1"/>
    </source>
</evidence>
<name>A0A6J6W7U2_9ZZZZ</name>
<evidence type="ECO:0000313" key="5">
    <source>
        <dbReference type="EMBL" id="CAB4779183.1"/>
    </source>
</evidence>
<dbReference type="SUPFAM" id="SSF75620">
    <property type="entry name" value="Release factor"/>
    <property type="match status" value="1"/>
</dbReference>
<dbReference type="InterPro" id="IPR045853">
    <property type="entry name" value="Pep_chain_release_fac_I_sf"/>
</dbReference>
<dbReference type="GO" id="GO:0043022">
    <property type="term" value="F:ribosome binding"/>
    <property type="evidence" value="ECO:0007669"/>
    <property type="project" value="TreeGrafter"/>
</dbReference>
<feature type="region of interest" description="Disordered" evidence="2">
    <location>
        <begin position="98"/>
        <end position="136"/>
    </location>
</feature>
<feature type="domain" description="Prokaryotic-type class I peptide chain release factors" evidence="3">
    <location>
        <begin position="13"/>
        <end position="129"/>
    </location>
</feature>
<dbReference type="InterPro" id="IPR000352">
    <property type="entry name" value="Pep_chain_release_fac_I"/>
</dbReference>
<dbReference type="PANTHER" id="PTHR47814">
    <property type="entry name" value="PEPTIDYL-TRNA HYDROLASE ARFB"/>
    <property type="match status" value="1"/>
</dbReference>
<dbReference type="EMBL" id="CAEZZP010000094">
    <property type="protein sequence ID" value="CAB4779183.1"/>
    <property type="molecule type" value="Genomic_DNA"/>
</dbReference>
<evidence type="ECO:0000313" key="6">
    <source>
        <dbReference type="EMBL" id="CAB4824100.1"/>
    </source>
</evidence>
<comment type="similarity">
    <text evidence="1">Belongs to the prokaryotic/mitochondrial release factor family.</text>
</comment>
<evidence type="ECO:0000313" key="7">
    <source>
        <dbReference type="EMBL" id="CAB4883748.1"/>
    </source>
</evidence>
<dbReference type="EMBL" id="CAEZYH010000016">
    <property type="protein sequence ID" value="CAB4714685.1"/>
    <property type="molecule type" value="Genomic_DNA"/>
</dbReference>
<feature type="compositionally biased region" description="Basic and acidic residues" evidence="2">
    <location>
        <begin position="114"/>
        <end position="136"/>
    </location>
</feature>
<dbReference type="EMBL" id="CAFAAL010000302">
    <property type="protein sequence ID" value="CAB4824100.1"/>
    <property type="molecule type" value="Genomic_DNA"/>
</dbReference>
<evidence type="ECO:0000256" key="1">
    <source>
        <dbReference type="ARBA" id="ARBA00010835"/>
    </source>
</evidence>
<evidence type="ECO:0000259" key="3">
    <source>
        <dbReference type="Pfam" id="PF00472"/>
    </source>
</evidence>
<protein>
    <submittedName>
        <fullName evidence="5">Unannotated protein</fullName>
    </submittedName>
</protein>
<dbReference type="Pfam" id="PF00472">
    <property type="entry name" value="RF-1"/>
    <property type="match status" value="1"/>
</dbReference>
<dbReference type="NCBIfam" id="NF006718">
    <property type="entry name" value="PRK09256.1"/>
    <property type="match status" value="1"/>
</dbReference>
<dbReference type="PANTHER" id="PTHR47814:SF1">
    <property type="entry name" value="PEPTIDYL-TRNA HYDROLASE ARFB"/>
    <property type="match status" value="1"/>
</dbReference>
<accession>A0A6J6W7U2</accession>
<evidence type="ECO:0000256" key="2">
    <source>
        <dbReference type="SAM" id="MobiDB-lite"/>
    </source>
</evidence>
<dbReference type="AlphaFoldDB" id="A0A6J6W7U2"/>
<proteinExistence type="inferred from homology"/>
<dbReference type="Gene3D" id="3.30.160.20">
    <property type="match status" value="1"/>
</dbReference>
<dbReference type="GO" id="GO:0003747">
    <property type="term" value="F:translation release factor activity"/>
    <property type="evidence" value="ECO:0007669"/>
    <property type="project" value="InterPro"/>
</dbReference>
<dbReference type="EMBL" id="CAFBLJ010000177">
    <property type="protein sequence ID" value="CAB4883748.1"/>
    <property type="molecule type" value="Genomic_DNA"/>
</dbReference>